<proteinExistence type="predicted"/>
<feature type="region of interest" description="Disordered" evidence="1">
    <location>
        <begin position="76"/>
        <end position="101"/>
    </location>
</feature>
<accession>A0A4C1WTQ1</accession>
<comment type="caution">
    <text evidence="2">The sequence shown here is derived from an EMBL/GenBank/DDBJ whole genome shotgun (WGS) entry which is preliminary data.</text>
</comment>
<dbReference type="AlphaFoldDB" id="A0A4C1WTQ1"/>
<sequence length="139" mass="15033">MEAGVHRAEGAGRRTEGSVTPVATMAAHLSGSAAATCSGRGGNYERAPQNVSTTSPNKRDLTCRGRGPVEWWRERAHEHAPEGCSSRGACAGAPTHPSPGPAAVDVRSRWVFHTLIKYFYRSRSDELAAGRCVRRKQIY</sequence>
<gene>
    <name evidence="2" type="ORF">EVAR_43265_1</name>
</gene>
<organism evidence="2 3">
    <name type="scientific">Eumeta variegata</name>
    <name type="common">Bagworm moth</name>
    <name type="synonym">Eumeta japonica</name>
    <dbReference type="NCBI Taxonomy" id="151549"/>
    <lineage>
        <taxon>Eukaryota</taxon>
        <taxon>Metazoa</taxon>
        <taxon>Ecdysozoa</taxon>
        <taxon>Arthropoda</taxon>
        <taxon>Hexapoda</taxon>
        <taxon>Insecta</taxon>
        <taxon>Pterygota</taxon>
        <taxon>Neoptera</taxon>
        <taxon>Endopterygota</taxon>
        <taxon>Lepidoptera</taxon>
        <taxon>Glossata</taxon>
        <taxon>Ditrysia</taxon>
        <taxon>Tineoidea</taxon>
        <taxon>Psychidae</taxon>
        <taxon>Oiketicinae</taxon>
        <taxon>Eumeta</taxon>
    </lineage>
</organism>
<keyword evidence="3" id="KW-1185">Reference proteome</keyword>
<dbReference type="Proteomes" id="UP000299102">
    <property type="component" value="Unassembled WGS sequence"/>
</dbReference>
<evidence type="ECO:0000256" key="1">
    <source>
        <dbReference type="SAM" id="MobiDB-lite"/>
    </source>
</evidence>
<dbReference type="EMBL" id="BGZK01000641">
    <property type="protein sequence ID" value="GBP54240.1"/>
    <property type="molecule type" value="Genomic_DNA"/>
</dbReference>
<evidence type="ECO:0000313" key="2">
    <source>
        <dbReference type="EMBL" id="GBP54240.1"/>
    </source>
</evidence>
<feature type="region of interest" description="Disordered" evidence="1">
    <location>
        <begin position="34"/>
        <end position="64"/>
    </location>
</feature>
<reference evidence="2 3" key="1">
    <citation type="journal article" date="2019" name="Commun. Biol.">
        <title>The bagworm genome reveals a unique fibroin gene that provides high tensile strength.</title>
        <authorList>
            <person name="Kono N."/>
            <person name="Nakamura H."/>
            <person name="Ohtoshi R."/>
            <person name="Tomita M."/>
            <person name="Numata K."/>
            <person name="Arakawa K."/>
        </authorList>
    </citation>
    <scope>NUCLEOTIDE SEQUENCE [LARGE SCALE GENOMIC DNA]</scope>
</reference>
<name>A0A4C1WTQ1_EUMVA</name>
<protein>
    <submittedName>
        <fullName evidence="2">Uncharacterized protein</fullName>
    </submittedName>
</protein>
<evidence type="ECO:0000313" key="3">
    <source>
        <dbReference type="Proteomes" id="UP000299102"/>
    </source>
</evidence>